<evidence type="ECO:0000256" key="3">
    <source>
        <dbReference type="ARBA" id="ARBA00022692"/>
    </source>
</evidence>
<feature type="transmembrane region" description="Helical" evidence="6">
    <location>
        <begin position="246"/>
        <end position="263"/>
    </location>
</feature>
<evidence type="ECO:0000256" key="6">
    <source>
        <dbReference type="SAM" id="Phobius"/>
    </source>
</evidence>
<dbReference type="EMBL" id="FPHT01000129">
    <property type="protein sequence ID" value="SFV80763.1"/>
    <property type="molecule type" value="Genomic_DNA"/>
</dbReference>
<dbReference type="SUPFAM" id="SSF103481">
    <property type="entry name" value="Multidrug resistance efflux transporter EmrE"/>
    <property type="match status" value="2"/>
</dbReference>
<protein>
    <submittedName>
        <fullName evidence="8">Permease of the drug/metabolite transporter (DMT) superfamily</fullName>
    </submittedName>
</protein>
<dbReference type="EMBL" id="FPHQ01000097">
    <property type="protein sequence ID" value="SFV76291.1"/>
    <property type="molecule type" value="Genomic_DNA"/>
</dbReference>
<dbReference type="GO" id="GO:0005886">
    <property type="term" value="C:plasma membrane"/>
    <property type="evidence" value="ECO:0007669"/>
    <property type="project" value="UniProtKB-SubCell"/>
</dbReference>
<feature type="transmembrane region" description="Helical" evidence="6">
    <location>
        <begin position="180"/>
        <end position="201"/>
    </location>
</feature>
<evidence type="ECO:0000259" key="7">
    <source>
        <dbReference type="Pfam" id="PF00892"/>
    </source>
</evidence>
<evidence type="ECO:0000256" key="5">
    <source>
        <dbReference type="ARBA" id="ARBA00023136"/>
    </source>
</evidence>
<feature type="transmembrane region" description="Helical" evidence="6">
    <location>
        <begin position="67"/>
        <end position="87"/>
    </location>
</feature>
<dbReference type="Pfam" id="PF00892">
    <property type="entry name" value="EamA"/>
    <property type="match status" value="2"/>
</dbReference>
<dbReference type="AlphaFoldDB" id="A0A1W1D6P6"/>
<organism evidence="8">
    <name type="scientific">hydrothermal vent metagenome</name>
    <dbReference type="NCBI Taxonomy" id="652676"/>
    <lineage>
        <taxon>unclassified sequences</taxon>
        <taxon>metagenomes</taxon>
        <taxon>ecological metagenomes</taxon>
    </lineage>
</organism>
<feature type="transmembrane region" description="Helical" evidence="6">
    <location>
        <begin position="37"/>
        <end position="55"/>
    </location>
</feature>
<feature type="transmembrane region" description="Helical" evidence="6">
    <location>
        <begin position="126"/>
        <end position="144"/>
    </location>
</feature>
<feature type="transmembrane region" description="Helical" evidence="6">
    <location>
        <begin position="93"/>
        <end position="114"/>
    </location>
</feature>
<dbReference type="EMBL" id="FPHW01000250">
    <property type="protein sequence ID" value="SFV86079.1"/>
    <property type="molecule type" value="Genomic_DNA"/>
</dbReference>
<feature type="transmembrane region" description="Helical" evidence="6">
    <location>
        <begin position="156"/>
        <end position="173"/>
    </location>
</feature>
<proteinExistence type="predicted"/>
<feature type="domain" description="EamA" evidence="7">
    <location>
        <begin position="154"/>
        <end position="286"/>
    </location>
</feature>
<feature type="transmembrane region" description="Helical" evidence="6">
    <location>
        <begin position="269"/>
        <end position="288"/>
    </location>
</feature>
<name>A0A1W1D6P6_9ZZZZ</name>
<evidence type="ECO:0000313" key="9">
    <source>
        <dbReference type="EMBL" id="SFV80763.1"/>
    </source>
</evidence>
<evidence type="ECO:0000313" key="10">
    <source>
        <dbReference type="EMBL" id="SFV86079.1"/>
    </source>
</evidence>
<evidence type="ECO:0000313" key="8">
    <source>
        <dbReference type="EMBL" id="SFV76291.1"/>
    </source>
</evidence>
<feature type="transmembrane region" description="Helical" evidence="6">
    <location>
        <begin position="7"/>
        <end position="25"/>
    </location>
</feature>
<feature type="domain" description="EamA" evidence="7">
    <location>
        <begin position="9"/>
        <end position="138"/>
    </location>
</feature>
<evidence type="ECO:0000256" key="1">
    <source>
        <dbReference type="ARBA" id="ARBA00004651"/>
    </source>
</evidence>
<keyword evidence="3 6" id="KW-0812">Transmembrane</keyword>
<evidence type="ECO:0000256" key="2">
    <source>
        <dbReference type="ARBA" id="ARBA00022475"/>
    </source>
</evidence>
<keyword evidence="4 6" id="KW-1133">Transmembrane helix</keyword>
<evidence type="ECO:0000256" key="4">
    <source>
        <dbReference type="ARBA" id="ARBA00022989"/>
    </source>
</evidence>
<accession>A0A1W1D6P6</accession>
<gene>
    <name evidence="8" type="ORF">MNB_SUP05-10-753</name>
    <name evidence="9" type="ORF">MNB_SUP05-12-1223</name>
    <name evidence="10" type="ORF">MNB_SUP05-7-392</name>
</gene>
<sequence length="297" mass="33724">MTTNRQLFLWMTLAMLGWGASWPIAKILSGYITEHELVTYRYFLTVFTMVPILYWMRLPLKIDLKNLLLAAIAGVLLIFYTKLFFLGTKYGTASLAGALVTTLMPIIVYILMLLSRQKRPQIKDWLALLLGVTGVFTMMKVWNFQLDEIFKISNVYLLWAALCWALMSIATAYTKSIHPVVLSFYIYLVAAVLDWIVFFNPTSGSIFIMDQTFWVSFLILTVISTTFATTVYFLGIQRLGSNKGSVFTFLVPFFAIGLSIILLNESLQVTTVIGVIMTITSLMMLNNVGPSFLRDKR</sequence>
<keyword evidence="2" id="KW-1003">Cell membrane</keyword>
<dbReference type="PANTHER" id="PTHR32322:SF18">
    <property type="entry name" value="S-ADENOSYLMETHIONINE_S-ADENOSYLHOMOCYSTEINE TRANSPORTER"/>
    <property type="match status" value="1"/>
</dbReference>
<dbReference type="InterPro" id="IPR037185">
    <property type="entry name" value="EmrE-like"/>
</dbReference>
<feature type="transmembrane region" description="Helical" evidence="6">
    <location>
        <begin position="213"/>
        <end position="234"/>
    </location>
</feature>
<dbReference type="PANTHER" id="PTHR32322">
    <property type="entry name" value="INNER MEMBRANE TRANSPORTER"/>
    <property type="match status" value="1"/>
</dbReference>
<comment type="subcellular location">
    <subcellularLocation>
        <location evidence="1">Cell membrane</location>
        <topology evidence="1">Multi-pass membrane protein</topology>
    </subcellularLocation>
</comment>
<reference evidence="8" key="1">
    <citation type="submission" date="2016-10" db="EMBL/GenBank/DDBJ databases">
        <authorList>
            <person name="de Groot N.N."/>
        </authorList>
    </citation>
    <scope>NUCLEOTIDE SEQUENCE</scope>
</reference>
<dbReference type="InterPro" id="IPR050638">
    <property type="entry name" value="AA-Vitamin_Transporters"/>
</dbReference>
<dbReference type="InterPro" id="IPR000620">
    <property type="entry name" value="EamA_dom"/>
</dbReference>
<keyword evidence="5 6" id="KW-0472">Membrane</keyword>